<dbReference type="GO" id="GO:0030115">
    <property type="term" value="C:S-layer"/>
    <property type="evidence" value="ECO:0007669"/>
    <property type="project" value="UniProtKB-SubCell"/>
</dbReference>
<feature type="compositionally biased region" description="Polar residues" evidence="2">
    <location>
        <begin position="827"/>
        <end position="836"/>
    </location>
</feature>
<keyword evidence="1" id="KW-0732">Signal</keyword>
<dbReference type="InterPro" id="IPR055706">
    <property type="entry name" value="Slg1/2_DUF7282"/>
</dbReference>
<feature type="transmembrane region" description="Helical" evidence="3">
    <location>
        <begin position="1109"/>
        <end position="1127"/>
    </location>
</feature>
<feature type="domain" description="DUF7282" evidence="8">
    <location>
        <begin position="735"/>
        <end position="855"/>
    </location>
</feature>
<feature type="compositionally biased region" description="Low complexity" evidence="2">
    <location>
        <begin position="1080"/>
        <end position="1102"/>
    </location>
</feature>
<dbReference type="EMBL" id="ASGZ01000029">
    <property type="protein sequence ID" value="ESP88410.1"/>
    <property type="molecule type" value="Genomic_DNA"/>
</dbReference>
<evidence type="ECO:0000256" key="1">
    <source>
        <dbReference type="ARBA" id="ARBA00022729"/>
    </source>
</evidence>
<feature type="compositionally biased region" description="Polar residues" evidence="2">
    <location>
        <begin position="848"/>
        <end position="857"/>
    </location>
</feature>
<comment type="caution">
    <text evidence="9">The sequence shown here is derived from an EMBL/GenBank/DDBJ whole genome shotgun (WGS) entry which is preliminary data.</text>
</comment>
<dbReference type="eggNOG" id="arCOG02545">
    <property type="taxonomic scope" value="Archaea"/>
</dbReference>
<evidence type="ECO:0000259" key="6">
    <source>
        <dbReference type="Pfam" id="PF13229"/>
    </source>
</evidence>
<feature type="domain" description="Periplasmic copper-binding protein NosD beta helix" evidence="4">
    <location>
        <begin position="277"/>
        <end position="397"/>
    </location>
</feature>
<dbReference type="Pfam" id="PF13229">
    <property type="entry name" value="Beta_helix"/>
    <property type="match status" value="1"/>
</dbReference>
<organism evidence="9 10">
    <name type="scientific">Candidatus Halobonum tyrrellensis G22</name>
    <dbReference type="NCBI Taxonomy" id="1324957"/>
    <lineage>
        <taxon>Archaea</taxon>
        <taxon>Methanobacteriati</taxon>
        <taxon>Methanobacteriota</taxon>
        <taxon>Stenosarchaea group</taxon>
        <taxon>Halobacteria</taxon>
        <taxon>Halobacteriales</taxon>
        <taxon>Haloferacaceae</taxon>
        <taxon>Candidatus Halobonum</taxon>
    </lineage>
</organism>
<dbReference type="NCBIfam" id="TIGR03804">
    <property type="entry name" value="para_beta_helix"/>
    <property type="match status" value="1"/>
</dbReference>
<evidence type="ECO:0000259" key="8">
    <source>
        <dbReference type="Pfam" id="PF23951"/>
    </source>
</evidence>
<dbReference type="Pfam" id="PF18204">
    <property type="entry name" value="PGF-CTERM"/>
    <property type="match status" value="1"/>
</dbReference>
<evidence type="ECO:0000259" key="7">
    <source>
        <dbReference type="Pfam" id="PF18204"/>
    </source>
</evidence>
<protein>
    <submittedName>
        <fullName evidence="9">CHRD domain containing protein</fullName>
    </submittedName>
</protein>
<accession>V4HCJ6</accession>
<feature type="region of interest" description="Disordered" evidence="2">
    <location>
        <begin position="1054"/>
        <end position="1102"/>
    </location>
</feature>
<dbReference type="InterPro" id="IPR026371">
    <property type="entry name" value="PGF_CTERM"/>
</dbReference>
<dbReference type="Pfam" id="PF07705">
    <property type="entry name" value="CARDB"/>
    <property type="match status" value="2"/>
</dbReference>
<keyword evidence="3" id="KW-1133">Transmembrane helix</keyword>
<keyword evidence="3" id="KW-0812">Transmembrane</keyword>
<evidence type="ECO:0000256" key="2">
    <source>
        <dbReference type="SAM" id="MobiDB-lite"/>
    </source>
</evidence>
<dbReference type="PATRIC" id="fig|1324957.4.peg.1996"/>
<dbReference type="Pfam" id="PF05048">
    <property type="entry name" value="NosD"/>
    <property type="match status" value="1"/>
</dbReference>
<evidence type="ECO:0000259" key="5">
    <source>
        <dbReference type="Pfam" id="PF07705"/>
    </source>
</evidence>
<dbReference type="InterPro" id="IPR013783">
    <property type="entry name" value="Ig-like_fold"/>
</dbReference>
<dbReference type="InterPro" id="IPR039448">
    <property type="entry name" value="Beta_helix"/>
</dbReference>
<feature type="compositionally biased region" description="Polar residues" evidence="2">
    <location>
        <begin position="1056"/>
        <end position="1068"/>
    </location>
</feature>
<feature type="region of interest" description="Disordered" evidence="2">
    <location>
        <begin position="827"/>
        <end position="910"/>
    </location>
</feature>
<evidence type="ECO:0000313" key="10">
    <source>
        <dbReference type="Proteomes" id="UP000017840"/>
    </source>
</evidence>
<feature type="domain" description="CARDB" evidence="5">
    <location>
        <begin position="412"/>
        <end position="503"/>
    </location>
</feature>
<dbReference type="Gene3D" id="2.60.40.10">
    <property type="entry name" value="Immunoglobulins"/>
    <property type="match status" value="2"/>
</dbReference>
<dbReference type="SMART" id="SM00710">
    <property type="entry name" value="PbH1"/>
    <property type="match status" value="12"/>
</dbReference>
<feature type="domain" description="PGF-CTERM archaeal protein-sorting signal" evidence="7">
    <location>
        <begin position="1107"/>
        <end position="1129"/>
    </location>
</feature>
<dbReference type="InterPro" id="IPR011050">
    <property type="entry name" value="Pectin_lyase_fold/virulence"/>
</dbReference>
<dbReference type="Gene3D" id="2.160.20.10">
    <property type="entry name" value="Single-stranded right-handed beta-helix, Pectin lyase-like"/>
    <property type="match status" value="2"/>
</dbReference>
<dbReference type="NCBIfam" id="TIGR04126">
    <property type="entry name" value="PGF_CTERM"/>
    <property type="match status" value="1"/>
</dbReference>
<feature type="domain" description="Right handed beta helix" evidence="6">
    <location>
        <begin position="78"/>
        <end position="250"/>
    </location>
</feature>
<dbReference type="AlphaFoldDB" id="V4HCJ6"/>
<dbReference type="STRING" id="1324957.K933_09812"/>
<dbReference type="InterPro" id="IPR022441">
    <property type="entry name" value="Para_beta_helix_rpt-2"/>
</dbReference>
<reference evidence="9 10" key="1">
    <citation type="journal article" date="2013" name="Genome Announc.">
        <title>Draft Genome Sequence of 'Candidatus Halobonum tyrrellensis' Strain G22, Isolated from the Hypersaline Waters of Lake Tyrrell, Australia.</title>
        <authorList>
            <person name="Ugalde J.A."/>
            <person name="Narasingarao P."/>
            <person name="Kuo S."/>
            <person name="Podell S."/>
            <person name="Allen E.E."/>
        </authorList>
    </citation>
    <scope>NUCLEOTIDE SEQUENCE [LARGE SCALE GENOMIC DNA]</scope>
    <source>
        <strain evidence="9 10">G22</strain>
    </source>
</reference>
<gene>
    <name evidence="9" type="ORF">K933_09812</name>
</gene>
<name>V4HCJ6_9EURY</name>
<dbReference type="InterPro" id="IPR012334">
    <property type="entry name" value="Pectin_lyas_fold"/>
</dbReference>
<sequence length="1130" mass="116763">MGGVATAAAPPQATEVDSCTTITSPGAYALTQDIRNSSADVCIEIRADDVAFYGEGHTIDGTETLNGSVDYDESLPVGLRVDNASNVTVENVVVTNWEAGLQYRTATDGRITGVNATLNSQFGIELEDTTNSVVENVTTNDNGVEVGGATTKELVAGLGLFSSDDNTVRNVESRRNTRHGVIVASQSTGNTFESVTSATNGGDGLTLRQSSTDNVVENNRLIDNGQIALDGDGIELTQFSANNTVRDNVIRGSNSDGVSVNNDLNSSYRDPDPDAGANANRVIGNEIVNNARGVHLYHANDTVVMDNQILESNRGNVRILGGSNNELASNEIRAAGDDGVRLSSTDDNDIVENTIVENGEDGVDLVDSDNNLIARNTIENNSGEAVLVRGNSTGNDVQTANDSEGNETGAANFSVSDLSAPENATVGDAVTVTANVTNAGETNGSQTVEFRIDLNDDGTPEAIGLNESVSLDAGANETVGFEVPTDGVEPGTYTHGVYTDNDSATTTLTVEAADDDGGEGNDTDVSGFAVSELSAPANATGGNPITVNATVTNTGDSRDTQRVQYRFDVNETNETVTRNEWVSLDPGANATVSFTVWTGGVRPGTYTHGVYTDDDNATAQLTVTKAVYYSVTNATVPTNATQGETITLNATVTNLGSEEGWQRIQYKIDLNNNGTLEPVGVSQPVRLAPDESRTVSLDVPTDDFETGTYEHGIYSYQEWVTTNLTVESADDSEPAVTFDDQPPNGTTVSVASVTVPDGGFVAIHNETDGDVGPVVGVSAYLPAGVHEDVNVTLYEGVNGANFSENATVEDGRTLIAMPHLDTNGNETYDFVSSNGSADGPYTVDGSAVTDSATVTNESSDDSDDGSDSGGDDSGGDDDGDDGDDSDDSDDDNSGSGGGSGGDAAQSTSRYRVVDVNSGVTVSVTEVLSDSPLDAEMNVSGAGISVTSLGLDTRFATSDFRIEVDTPTASAGDAPALADATPVAYFRAESVGFNDARIGSANVSVTVSELPADASPEDVVIYRLVDGSWTALETTRLDDGSYEAQTDGFTTFAVGVSSASDDGDATTTEQPDDSDSDADTDTATPAAADDSTATATDGGSAGATETTTPGFGVVLAVLAVLGAALLAGRRD</sequence>
<feature type="compositionally biased region" description="Acidic residues" evidence="2">
    <location>
        <begin position="1069"/>
        <end position="1079"/>
    </location>
</feature>
<dbReference type="Proteomes" id="UP000017840">
    <property type="component" value="Unassembled WGS sequence"/>
</dbReference>
<dbReference type="InterPro" id="IPR006626">
    <property type="entry name" value="PbH1"/>
</dbReference>
<dbReference type="Pfam" id="PF23951">
    <property type="entry name" value="DUF7282"/>
    <property type="match status" value="1"/>
</dbReference>
<proteinExistence type="predicted"/>
<feature type="compositionally biased region" description="Acidic residues" evidence="2">
    <location>
        <begin position="858"/>
        <end position="892"/>
    </location>
</feature>
<evidence type="ECO:0000256" key="3">
    <source>
        <dbReference type="SAM" id="Phobius"/>
    </source>
</evidence>
<dbReference type="InterPro" id="IPR011635">
    <property type="entry name" value="CARDB"/>
</dbReference>
<dbReference type="SUPFAM" id="SSF51126">
    <property type="entry name" value="Pectin lyase-like"/>
    <property type="match status" value="2"/>
</dbReference>
<feature type="domain" description="CARDB" evidence="5">
    <location>
        <begin position="529"/>
        <end position="617"/>
    </location>
</feature>
<keyword evidence="3" id="KW-0472">Membrane</keyword>
<evidence type="ECO:0000259" key="4">
    <source>
        <dbReference type="Pfam" id="PF05048"/>
    </source>
</evidence>
<keyword evidence="10" id="KW-1185">Reference proteome</keyword>
<dbReference type="eggNOG" id="arCOG10180">
    <property type="taxonomic scope" value="Archaea"/>
</dbReference>
<dbReference type="eggNOG" id="arCOG07560">
    <property type="taxonomic scope" value="Archaea"/>
</dbReference>
<dbReference type="InterPro" id="IPR007742">
    <property type="entry name" value="NosD_dom"/>
</dbReference>
<evidence type="ECO:0000313" key="9">
    <source>
        <dbReference type="EMBL" id="ESP88410.1"/>
    </source>
</evidence>
<dbReference type="GO" id="GO:0005886">
    <property type="term" value="C:plasma membrane"/>
    <property type="evidence" value="ECO:0007669"/>
    <property type="project" value="UniProtKB-SubCell"/>
</dbReference>